<evidence type="ECO:0000313" key="2">
    <source>
        <dbReference type="EnsemblPlants" id="Zm00001eb367420_P001"/>
    </source>
</evidence>
<feature type="region of interest" description="Disordered" evidence="1">
    <location>
        <begin position="1"/>
        <end position="88"/>
    </location>
</feature>
<feature type="region of interest" description="Disordered" evidence="1">
    <location>
        <begin position="269"/>
        <end position="309"/>
    </location>
</feature>
<feature type="region of interest" description="Disordered" evidence="1">
    <location>
        <begin position="323"/>
        <end position="354"/>
    </location>
</feature>
<sequence length="395" mass="41477">MSAGVSSRTDRMGGRRESGGGARPRPMPAPAPAPNRYPSHDARGSSHEKPASSMDMREASREKRGSVSHERRPPASSVPASPRRRLRPKNDALERFSGGGIAAAAPLLKVASFLSFCLRRHLCHFLLNTEAAQKLPAISFRSLGEAFLFSADSRSMWSLMALPPWAAALLSAATSPEMSIGTTAGPSSTTGTISSGSMTTGMSSSKKSSGMHGAASTASAAMAVDEEAGNARNAVPSRTRSRSSWWNSAHSVLRPRTSHECRCGSSALATSAAARASPPRPHENDLQRRRSGGCAGPDADELPAANGLANRDRMADVDLRPGAEAAAADASRPWRRSRRHAAQKPVNVSPGCRSQLVDTERRAGGAGGSMCSVVIGPRVISERKRDGVGICPDAQ</sequence>
<name>A0A804QXY1_MAIZE</name>
<keyword evidence="3" id="KW-1185">Reference proteome</keyword>
<dbReference type="Gramene" id="Zm00001eb367420_T001">
    <property type="protein sequence ID" value="Zm00001eb367420_P001"/>
    <property type="gene ID" value="Zm00001eb367420"/>
</dbReference>
<evidence type="ECO:0000256" key="1">
    <source>
        <dbReference type="SAM" id="MobiDB-lite"/>
    </source>
</evidence>
<feature type="region of interest" description="Disordered" evidence="1">
    <location>
        <begin position="180"/>
        <end position="251"/>
    </location>
</feature>
<dbReference type="InParanoid" id="A0A804QXY1"/>
<reference evidence="2" key="3">
    <citation type="submission" date="2021-05" db="UniProtKB">
        <authorList>
            <consortium name="EnsemblPlants"/>
        </authorList>
    </citation>
    <scope>IDENTIFICATION</scope>
    <source>
        <strain evidence="2">cv. B73</strain>
    </source>
</reference>
<reference evidence="3" key="1">
    <citation type="journal article" date="2009" name="Science">
        <title>The B73 maize genome: complexity, diversity, and dynamics.</title>
        <authorList>
            <person name="Schnable P.S."/>
            <person name="Ware D."/>
            <person name="Fulton R.S."/>
            <person name="Stein J.C."/>
            <person name="Wei F."/>
            <person name="Pasternak S."/>
            <person name="Liang C."/>
            <person name="Zhang J."/>
            <person name="Fulton L."/>
            <person name="Graves T.A."/>
            <person name="Minx P."/>
            <person name="Reily A.D."/>
            <person name="Courtney L."/>
            <person name="Kruchowski S.S."/>
            <person name="Tomlinson C."/>
            <person name="Strong C."/>
            <person name="Delehaunty K."/>
            <person name="Fronick C."/>
            <person name="Courtney B."/>
            <person name="Rock S.M."/>
            <person name="Belter E."/>
            <person name="Du F."/>
            <person name="Kim K."/>
            <person name="Abbott R.M."/>
            <person name="Cotton M."/>
            <person name="Levy A."/>
            <person name="Marchetto P."/>
            <person name="Ochoa K."/>
            <person name="Jackson S.M."/>
            <person name="Gillam B."/>
            <person name="Chen W."/>
            <person name="Yan L."/>
            <person name="Higginbotham J."/>
            <person name="Cardenas M."/>
            <person name="Waligorski J."/>
            <person name="Applebaum E."/>
            <person name="Phelps L."/>
            <person name="Falcone J."/>
            <person name="Kanchi K."/>
            <person name="Thane T."/>
            <person name="Scimone A."/>
            <person name="Thane N."/>
            <person name="Henke J."/>
            <person name="Wang T."/>
            <person name="Ruppert J."/>
            <person name="Shah N."/>
            <person name="Rotter K."/>
            <person name="Hodges J."/>
            <person name="Ingenthron E."/>
            <person name="Cordes M."/>
            <person name="Kohlberg S."/>
            <person name="Sgro J."/>
            <person name="Delgado B."/>
            <person name="Mead K."/>
            <person name="Chinwalla A."/>
            <person name="Leonard S."/>
            <person name="Crouse K."/>
            <person name="Collura K."/>
            <person name="Kudrna D."/>
            <person name="Currie J."/>
            <person name="He R."/>
            <person name="Angelova A."/>
            <person name="Rajasekar S."/>
            <person name="Mueller T."/>
            <person name="Lomeli R."/>
            <person name="Scara G."/>
            <person name="Ko A."/>
            <person name="Delaney K."/>
            <person name="Wissotski M."/>
            <person name="Lopez G."/>
            <person name="Campos D."/>
            <person name="Braidotti M."/>
            <person name="Ashley E."/>
            <person name="Golser W."/>
            <person name="Kim H."/>
            <person name="Lee S."/>
            <person name="Lin J."/>
            <person name="Dujmic Z."/>
            <person name="Kim W."/>
            <person name="Talag J."/>
            <person name="Zuccolo A."/>
            <person name="Fan C."/>
            <person name="Sebastian A."/>
            <person name="Kramer M."/>
            <person name="Spiegel L."/>
            <person name="Nascimento L."/>
            <person name="Zutavern T."/>
            <person name="Miller B."/>
            <person name="Ambroise C."/>
            <person name="Muller S."/>
            <person name="Spooner W."/>
            <person name="Narechania A."/>
            <person name="Ren L."/>
            <person name="Wei S."/>
            <person name="Kumari S."/>
            <person name="Faga B."/>
            <person name="Levy M.J."/>
            <person name="McMahan L."/>
            <person name="Van Buren P."/>
            <person name="Vaughn M.W."/>
            <person name="Ying K."/>
            <person name="Yeh C.-T."/>
            <person name="Emrich S.J."/>
            <person name="Jia Y."/>
            <person name="Kalyanaraman A."/>
            <person name="Hsia A.-P."/>
            <person name="Barbazuk W.B."/>
            <person name="Baucom R.S."/>
            <person name="Brutnell T.P."/>
            <person name="Carpita N.C."/>
            <person name="Chaparro C."/>
            <person name="Chia J.-M."/>
            <person name="Deragon J.-M."/>
            <person name="Estill J.C."/>
            <person name="Fu Y."/>
            <person name="Jeddeloh J.A."/>
            <person name="Han Y."/>
            <person name="Lee H."/>
            <person name="Li P."/>
            <person name="Lisch D.R."/>
            <person name="Liu S."/>
            <person name="Liu Z."/>
            <person name="Nagel D.H."/>
            <person name="McCann M.C."/>
            <person name="SanMiguel P."/>
            <person name="Myers A.M."/>
            <person name="Nettleton D."/>
            <person name="Nguyen J."/>
            <person name="Penning B.W."/>
            <person name="Ponnala L."/>
            <person name="Schneider K.L."/>
            <person name="Schwartz D.C."/>
            <person name="Sharma A."/>
            <person name="Soderlund C."/>
            <person name="Springer N.M."/>
            <person name="Sun Q."/>
            <person name="Wang H."/>
            <person name="Waterman M."/>
            <person name="Westerman R."/>
            <person name="Wolfgruber T.K."/>
            <person name="Yang L."/>
            <person name="Yu Y."/>
            <person name="Zhang L."/>
            <person name="Zhou S."/>
            <person name="Zhu Q."/>
            <person name="Bennetzen J.L."/>
            <person name="Dawe R.K."/>
            <person name="Jiang J."/>
            <person name="Jiang N."/>
            <person name="Presting G.G."/>
            <person name="Wessler S.R."/>
            <person name="Aluru S."/>
            <person name="Martienssen R.A."/>
            <person name="Clifton S.W."/>
            <person name="McCombie W.R."/>
            <person name="Wing R.A."/>
            <person name="Wilson R.K."/>
        </authorList>
    </citation>
    <scope>NUCLEOTIDE SEQUENCE [LARGE SCALE GENOMIC DNA]</scope>
    <source>
        <strain evidence="3">cv. B73</strain>
    </source>
</reference>
<evidence type="ECO:0000313" key="3">
    <source>
        <dbReference type="Proteomes" id="UP000007305"/>
    </source>
</evidence>
<feature type="compositionally biased region" description="Basic and acidic residues" evidence="1">
    <location>
        <begin position="38"/>
        <end position="73"/>
    </location>
</feature>
<dbReference type="Proteomes" id="UP000007305">
    <property type="component" value="Chromosome 8"/>
</dbReference>
<protein>
    <submittedName>
        <fullName evidence="2">Uncharacterized protein</fullName>
    </submittedName>
</protein>
<dbReference type="EnsemblPlants" id="Zm00001eb367420_T001">
    <property type="protein sequence ID" value="Zm00001eb367420_P001"/>
    <property type="gene ID" value="Zm00001eb367420"/>
</dbReference>
<feature type="compositionally biased region" description="Basic and acidic residues" evidence="1">
    <location>
        <begin position="8"/>
        <end position="18"/>
    </location>
</feature>
<proteinExistence type="predicted"/>
<reference evidence="2" key="2">
    <citation type="submission" date="2019-07" db="EMBL/GenBank/DDBJ databases">
        <authorList>
            <person name="Seetharam A."/>
            <person name="Woodhouse M."/>
            <person name="Cannon E."/>
        </authorList>
    </citation>
    <scope>NUCLEOTIDE SEQUENCE [LARGE SCALE GENOMIC DNA]</scope>
    <source>
        <strain evidence="2">cv. B73</strain>
    </source>
</reference>
<feature type="compositionally biased region" description="Pro residues" evidence="1">
    <location>
        <begin position="25"/>
        <end position="35"/>
    </location>
</feature>
<accession>A0A804QXY1</accession>
<organism evidence="2 3">
    <name type="scientific">Zea mays</name>
    <name type="common">Maize</name>
    <dbReference type="NCBI Taxonomy" id="4577"/>
    <lineage>
        <taxon>Eukaryota</taxon>
        <taxon>Viridiplantae</taxon>
        <taxon>Streptophyta</taxon>
        <taxon>Embryophyta</taxon>
        <taxon>Tracheophyta</taxon>
        <taxon>Spermatophyta</taxon>
        <taxon>Magnoliopsida</taxon>
        <taxon>Liliopsida</taxon>
        <taxon>Poales</taxon>
        <taxon>Poaceae</taxon>
        <taxon>PACMAD clade</taxon>
        <taxon>Panicoideae</taxon>
        <taxon>Andropogonodae</taxon>
        <taxon>Andropogoneae</taxon>
        <taxon>Tripsacinae</taxon>
        <taxon>Zea</taxon>
    </lineage>
</organism>
<dbReference type="AlphaFoldDB" id="A0A804QXY1"/>
<feature type="compositionally biased region" description="Basic residues" evidence="1">
    <location>
        <begin position="333"/>
        <end position="342"/>
    </location>
</feature>
<feature type="compositionally biased region" description="Low complexity" evidence="1">
    <location>
        <begin position="180"/>
        <end position="223"/>
    </location>
</feature>